<name>A0ABR2IPX8_9EUKA</name>
<accession>A0ABR2IPX8</accession>
<evidence type="ECO:0000313" key="3">
    <source>
        <dbReference type="Proteomes" id="UP001470230"/>
    </source>
</evidence>
<proteinExistence type="predicted"/>
<sequence length="613" mass="70445">MKVVSIHDIKSLIKQLENPIRSAKSKAAQQLSSLNIFPSVISNKDQFLHEVVAPIIFYLSDNTESVRENCLKAVDKCVDDLFKQNITETPSNFSELFLIIIPPLCSRLKNESIENSEQIRLYLLILLLKLVKVVTNKTIPNNLDTFFEEFINPLSVSFKSNEPEMKKAGCELLDEILLRCSQEKLILLSENLAYLVFSNCFHHHYEIRKKSLHSLALLYVSSGTFLNESTDKLMNSLQKFSEDRNSNVRKEVIFFCSIILTQHEDKNKLYFPLLIPLLYFSSPLVPLHQTETNDFSKIQPKKATEESKLSFSALNEIGLSYTNSENKALERIFDDNHIANNGIIQIIHDFSEKFVNSLRLMIVDWTEGRRKYGYPSLITYLQICGSYVQRYSPHIMQSLQKSMHDNRENIEDALQCQAILSSFISGKEIVDFLCPQITNEGPKEVILLLTVSIINNTNNINDDILTSILNQCLNMKIYENVDLAENSIQLILSMIQKSSHFASQNSFYLSIFILKISEKTDALKFFINAFDKPISNVFGDNLPKLLKYEEKAPMFLKKLFENCSKEDILKYQDSIVFELSSLLKSNLRNKPIIEDIVNQLKRNKCLPDSCFTD</sequence>
<dbReference type="InterPro" id="IPR057978">
    <property type="entry name" value="TPR_DAAF5"/>
</dbReference>
<dbReference type="Gene3D" id="1.25.10.10">
    <property type="entry name" value="Leucine-rich Repeat Variant"/>
    <property type="match status" value="1"/>
</dbReference>
<evidence type="ECO:0000259" key="1">
    <source>
        <dbReference type="Pfam" id="PF25757"/>
    </source>
</evidence>
<organism evidence="2 3">
    <name type="scientific">Tritrichomonas musculus</name>
    <dbReference type="NCBI Taxonomy" id="1915356"/>
    <lineage>
        <taxon>Eukaryota</taxon>
        <taxon>Metamonada</taxon>
        <taxon>Parabasalia</taxon>
        <taxon>Tritrichomonadida</taxon>
        <taxon>Tritrichomonadidae</taxon>
        <taxon>Tritrichomonas</taxon>
    </lineage>
</organism>
<gene>
    <name evidence="2" type="ORF">M9Y10_009989</name>
</gene>
<dbReference type="Pfam" id="PF25757">
    <property type="entry name" value="TPR_DNAAF5"/>
    <property type="match status" value="1"/>
</dbReference>
<dbReference type="InterPro" id="IPR052623">
    <property type="entry name" value="DAAF5"/>
</dbReference>
<evidence type="ECO:0000313" key="2">
    <source>
        <dbReference type="EMBL" id="KAK8867020.1"/>
    </source>
</evidence>
<comment type="caution">
    <text evidence="2">The sequence shown here is derived from an EMBL/GenBank/DDBJ whole genome shotgun (WGS) entry which is preliminary data.</text>
</comment>
<reference evidence="2 3" key="1">
    <citation type="submission" date="2024-04" db="EMBL/GenBank/DDBJ databases">
        <title>Tritrichomonas musculus Genome.</title>
        <authorList>
            <person name="Alves-Ferreira E."/>
            <person name="Grigg M."/>
            <person name="Lorenzi H."/>
            <person name="Galac M."/>
        </authorList>
    </citation>
    <scope>NUCLEOTIDE SEQUENCE [LARGE SCALE GENOMIC DNA]</scope>
    <source>
        <strain evidence="2 3">EAF2021</strain>
    </source>
</reference>
<dbReference type="PANTHER" id="PTHR16216:SF2">
    <property type="entry name" value="DYNEIN AXONEMAL ASSEMBLY FACTOR 5"/>
    <property type="match status" value="1"/>
</dbReference>
<dbReference type="Proteomes" id="UP001470230">
    <property type="component" value="Unassembled WGS sequence"/>
</dbReference>
<dbReference type="InterPro" id="IPR016024">
    <property type="entry name" value="ARM-type_fold"/>
</dbReference>
<dbReference type="PANTHER" id="PTHR16216">
    <property type="entry name" value="DYNEIN ASSEMBLY FACTOR 5, AXONEMAL"/>
    <property type="match status" value="1"/>
</dbReference>
<keyword evidence="3" id="KW-1185">Reference proteome</keyword>
<dbReference type="EMBL" id="JAPFFF010000015">
    <property type="protein sequence ID" value="KAK8867020.1"/>
    <property type="molecule type" value="Genomic_DNA"/>
</dbReference>
<feature type="domain" description="Dynein axonemal assembly factor 5 TPR repeats" evidence="1">
    <location>
        <begin position="44"/>
        <end position="279"/>
    </location>
</feature>
<dbReference type="InterPro" id="IPR011989">
    <property type="entry name" value="ARM-like"/>
</dbReference>
<dbReference type="SUPFAM" id="SSF48371">
    <property type="entry name" value="ARM repeat"/>
    <property type="match status" value="1"/>
</dbReference>
<protein>
    <submittedName>
        <fullName evidence="2">HEAT repeat-containing protein 2</fullName>
    </submittedName>
</protein>